<evidence type="ECO:0000313" key="2">
    <source>
        <dbReference type="Proteomes" id="UP000045285"/>
    </source>
</evidence>
<reference evidence="2" key="1">
    <citation type="submission" date="2014-08" db="EMBL/GenBank/DDBJ databases">
        <authorList>
            <person name="Moulin L."/>
        </authorList>
    </citation>
    <scope>NUCLEOTIDE SEQUENCE [LARGE SCALE GENOMIC DNA]</scope>
</reference>
<name>A0A090E599_MESPL</name>
<dbReference type="AlphaFoldDB" id="A0A090E599"/>
<proteinExistence type="predicted"/>
<dbReference type="EMBL" id="CCMZ01000033">
    <property type="protein sequence ID" value="CDX22118.1"/>
    <property type="molecule type" value="Genomic_DNA"/>
</dbReference>
<evidence type="ECO:0000313" key="1">
    <source>
        <dbReference type="EMBL" id="CDX22118.1"/>
    </source>
</evidence>
<gene>
    <name evidence="1" type="ORF">MPL3356_390155</name>
</gene>
<keyword evidence="2" id="KW-1185">Reference proteome</keyword>
<accession>A0A090E599</accession>
<dbReference type="Proteomes" id="UP000045285">
    <property type="component" value="Unassembled WGS sequence"/>
</dbReference>
<organism evidence="1 2">
    <name type="scientific">Mesorhizobium plurifarium</name>
    <dbReference type="NCBI Taxonomy" id="69974"/>
    <lineage>
        <taxon>Bacteria</taxon>
        <taxon>Pseudomonadati</taxon>
        <taxon>Pseudomonadota</taxon>
        <taxon>Alphaproteobacteria</taxon>
        <taxon>Hyphomicrobiales</taxon>
        <taxon>Phyllobacteriaceae</taxon>
        <taxon>Mesorhizobium</taxon>
    </lineage>
</organism>
<sequence length="111" mass="11778">MSIWDQHYAALYASPIAVDAELAIACGEVPMSIRAIDKTNPAALNFKGVDVLDIKPAATVRASDLAGIDLANLRDAELTLNGKCWRVVSHQPLPGPTGEAAGEILLILSER</sequence>
<protein>
    <submittedName>
        <fullName evidence="1">Uncharacterized protein</fullName>
    </submittedName>
</protein>